<sequence>MGSESPAFSLLVELYRQGGRILPQQDGLQVKGRGERLGSDLLEGLVRHKSDLRQLLGVRMDGATGSIAVPLSSAQEEIWAVEQARPDTTRFGLTSCVLIKGRLDHAIVTEVLNALVERHVALRTGFIEEGYPSVRQVVHSVRHFEAVVERGPAHLVDDPSVLLRRVAANQARRTFDLAAGPLLDVELLMLGKEHVLLTLRRHHIASDGTSFAIIVDEFCRDYLALHTGKRLVQETGTLGYPAFAAYEQAAIARDGRGSLRKWWRDELSRAARFAAAADPPGQALEPVTLAEHPMRSFDFVLQASLLVELRALSQRCGESLYSTMFALFRLLLEANNAPGAECIGVDASMRDEAEFERTVGLFVNRVPIVQGVEPQSSFESMVAQVGRTLRGALAHKWLAHHEIEAQGTAAGVSCFGYLFGFHNNAHATFSLPGCSVVANHVHNEQEHDVPFVCYLSEIHSSLRMSVAYRALPHTEALASDFQSSYLQLAGLAVVSSNTSCSQFIAAVQARQQQDNDGRRSAFARLKRHRPSHVNGENDNA</sequence>
<dbReference type="InterPro" id="IPR023213">
    <property type="entry name" value="CAT-like_dom_sf"/>
</dbReference>
<dbReference type="EMBL" id="LJQN01000067">
    <property type="protein sequence ID" value="KPX55516.1"/>
    <property type="molecule type" value="Genomic_DNA"/>
</dbReference>
<dbReference type="GO" id="GO:0043041">
    <property type="term" value="P:amino acid activation for nonribosomal peptide biosynthetic process"/>
    <property type="evidence" value="ECO:0007669"/>
    <property type="project" value="TreeGrafter"/>
</dbReference>
<dbReference type="GO" id="GO:0047527">
    <property type="term" value="F:2,3-dihydroxybenzoate-serine ligase activity"/>
    <property type="evidence" value="ECO:0007669"/>
    <property type="project" value="TreeGrafter"/>
</dbReference>
<evidence type="ECO:0000259" key="1">
    <source>
        <dbReference type="Pfam" id="PF00668"/>
    </source>
</evidence>
<dbReference type="Gene3D" id="3.30.559.30">
    <property type="entry name" value="Nonribosomal peptide synthetase, condensation domain"/>
    <property type="match status" value="1"/>
</dbReference>
<name>A0AB34U8I8_PSEA0</name>
<dbReference type="GO" id="GO:0009366">
    <property type="term" value="C:enterobactin synthetase complex"/>
    <property type="evidence" value="ECO:0007669"/>
    <property type="project" value="TreeGrafter"/>
</dbReference>
<dbReference type="PANTHER" id="PTHR45527:SF1">
    <property type="entry name" value="FATTY ACID SYNTHASE"/>
    <property type="match status" value="1"/>
</dbReference>
<protein>
    <submittedName>
        <fullName evidence="2">Amino acid adenylation protein</fullName>
    </submittedName>
</protein>
<proteinExistence type="predicted"/>
<dbReference type="SUPFAM" id="SSF52777">
    <property type="entry name" value="CoA-dependent acyltransferases"/>
    <property type="match status" value="2"/>
</dbReference>
<dbReference type="GO" id="GO:0005829">
    <property type="term" value="C:cytosol"/>
    <property type="evidence" value="ECO:0007669"/>
    <property type="project" value="TreeGrafter"/>
</dbReference>
<dbReference type="Gene3D" id="3.30.559.10">
    <property type="entry name" value="Chloramphenicol acetyltransferase-like domain"/>
    <property type="match status" value="1"/>
</dbReference>
<evidence type="ECO:0000313" key="2">
    <source>
        <dbReference type="EMBL" id="KPX55516.1"/>
    </source>
</evidence>
<dbReference type="Pfam" id="PF00668">
    <property type="entry name" value="Condensation"/>
    <property type="match status" value="1"/>
</dbReference>
<dbReference type="GO" id="GO:0009239">
    <property type="term" value="P:enterobactin biosynthetic process"/>
    <property type="evidence" value="ECO:0007669"/>
    <property type="project" value="TreeGrafter"/>
</dbReference>
<organism evidence="2 3">
    <name type="scientific">Pseudomonas amygdali pv. hibisci</name>
    <dbReference type="NCBI Taxonomy" id="251723"/>
    <lineage>
        <taxon>Bacteria</taxon>
        <taxon>Pseudomonadati</taxon>
        <taxon>Pseudomonadota</taxon>
        <taxon>Gammaproteobacteria</taxon>
        <taxon>Pseudomonadales</taxon>
        <taxon>Pseudomonadaceae</taxon>
        <taxon>Pseudomonas</taxon>
        <taxon>Pseudomonas amygdali</taxon>
    </lineage>
</organism>
<reference evidence="2 3" key="1">
    <citation type="submission" date="2015-09" db="EMBL/GenBank/DDBJ databases">
        <title>Genome announcement of multiple Pseudomonas syringae strains.</title>
        <authorList>
            <person name="Thakur S."/>
            <person name="Wang P.W."/>
            <person name="Gong Y."/>
            <person name="Weir B.S."/>
            <person name="Guttman D.S."/>
        </authorList>
    </citation>
    <scope>NUCLEOTIDE SEQUENCE [LARGE SCALE GENOMIC DNA]</scope>
    <source>
        <strain evidence="2 3">ICMP9623</strain>
    </source>
</reference>
<gene>
    <name evidence="2" type="ORF">ALO67_03957</name>
</gene>
<feature type="domain" description="Condensation" evidence="1">
    <location>
        <begin position="69"/>
        <end position="498"/>
    </location>
</feature>
<evidence type="ECO:0000313" key="3">
    <source>
        <dbReference type="Proteomes" id="UP000050545"/>
    </source>
</evidence>
<comment type="caution">
    <text evidence="2">The sequence shown here is derived from an EMBL/GenBank/DDBJ whole genome shotgun (WGS) entry which is preliminary data.</text>
</comment>
<dbReference type="PANTHER" id="PTHR45527">
    <property type="entry name" value="NONRIBOSOMAL PEPTIDE SYNTHETASE"/>
    <property type="match status" value="1"/>
</dbReference>
<dbReference type="Proteomes" id="UP000050545">
    <property type="component" value="Unassembled WGS sequence"/>
</dbReference>
<dbReference type="RefSeq" id="WP_054097928.1">
    <property type="nucleotide sequence ID" value="NZ_LJQN01000067.1"/>
</dbReference>
<accession>A0AB34U8I8</accession>
<dbReference type="InterPro" id="IPR001242">
    <property type="entry name" value="Condensation_dom"/>
</dbReference>
<dbReference type="GO" id="GO:0031177">
    <property type="term" value="F:phosphopantetheine binding"/>
    <property type="evidence" value="ECO:0007669"/>
    <property type="project" value="TreeGrafter"/>
</dbReference>
<dbReference type="AlphaFoldDB" id="A0AB34U8I8"/>